<reference evidence="1 2" key="1">
    <citation type="journal article" date="2015" name="Genome Announc.">
        <title>Expanding the biotechnology potential of lactobacilli through comparative genomics of 213 strains and associated genera.</title>
        <authorList>
            <person name="Sun Z."/>
            <person name="Harris H.M."/>
            <person name="McCann A."/>
            <person name="Guo C."/>
            <person name="Argimon S."/>
            <person name="Zhang W."/>
            <person name="Yang X."/>
            <person name="Jeffery I.B."/>
            <person name="Cooney J.C."/>
            <person name="Kagawa T.F."/>
            <person name="Liu W."/>
            <person name="Song Y."/>
            <person name="Salvetti E."/>
            <person name="Wrobel A."/>
            <person name="Rasinkangas P."/>
            <person name="Parkhill J."/>
            <person name="Rea M.C."/>
            <person name="O'Sullivan O."/>
            <person name="Ritari J."/>
            <person name="Douillard F.P."/>
            <person name="Paul Ross R."/>
            <person name="Yang R."/>
            <person name="Briner A.E."/>
            <person name="Felis G.E."/>
            <person name="de Vos W.M."/>
            <person name="Barrangou R."/>
            <person name="Klaenhammer T.R."/>
            <person name="Caufield P.W."/>
            <person name="Cui Y."/>
            <person name="Zhang H."/>
            <person name="O'Toole P.W."/>
        </authorList>
    </citation>
    <scope>NUCLEOTIDE SEQUENCE [LARGE SCALE GENOMIC DNA]</scope>
    <source>
        <strain evidence="1 2">DSM 5007</strain>
    </source>
</reference>
<sequence>MTKAIDLSGQRFGRLVAIKPQGKSTNGNLRWLCRCDCGNYTEVDGVQLRRGDSRSCGCLRREVMKKQYQNNPAMDVYRGKSDSFYNKDGVSYASIKRSKRNHSGVIGVSFDEKTDHWLARLMFHGHYVLLKSFDTFEEAVEARQHAEIKYLKRVKKVQEA</sequence>
<dbReference type="GO" id="GO:0003677">
    <property type="term" value="F:DNA binding"/>
    <property type="evidence" value="ECO:0007669"/>
    <property type="project" value="InterPro"/>
</dbReference>
<dbReference type="InterPro" id="IPR016177">
    <property type="entry name" value="DNA-bd_dom_sf"/>
</dbReference>
<dbReference type="Proteomes" id="UP000051820">
    <property type="component" value="Unassembled WGS sequence"/>
</dbReference>
<dbReference type="EMBL" id="AZGF01000005">
    <property type="protein sequence ID" value="KRM12780.1"/>
    <property type="molecule type" value="Genomic_DNA"/>
</dbReference>
<dbReference type="AlphaFoldDB" id="A0A0R1WFI3"/>
<evidence type="ECO:0008006" key="3">
    <source>
        <dbReference type="Google" id="ProtNLM"/>
    </source>
</evidence>
<comment type="caution">
    <text evidence="1">The sequence shown here is derived from an EMBL/GenBank/DDBJ whole genome shotgun (WGS) entry which is preliminary data.</text>
</comment>
<evidence type="ECO:0000313" key="2">
    <source>
        <dbReference type="Proteomes" id="UP000051820"/>
    </source>
</evidence>
<dbReference type="eggNOG" id="ENOG5032U0J">
    <property type="taxonomic scope" value="Bacteria"/>
</dbReference>
<dbReference type="STRING" id="1423807.FD16_GL001958"/>
<evidence type="ECO:0000313" key="1">
    <source>
        <dbReference type="EMBL" id="KRM12780.1"/>
    </source>
</evidence>
<gene>
    <name evidence="1" type="ORF">FD16_GL001958</name>
</gene>
<accession>A0A0R1WFI3</accession>
<proteinExistence type="predicted"/>
<keyword evidence="2" id="KW-1185">Reference proteome</keyword>
<dbReference type="SUPFAM" id="SSF54171">
    <property type="entry name" value="DNA-binding domain"/>
    <property type="match status" value="1"/>
</dbReference>
<dbReference type="OrthoDB" id="552713at2"/>
<protein>
    <recommendedName>
        <fullName evidence="3">AP2/ERF domain-containing protein</fullName>
    </recommendedName>
</protein>
<dbReference type="RefSeq" id="WP_010621956.1">
    <property type="nucleotide sequence ID" value="NZ_AZGF01000005.1"/>
</dbReference>
<name>A0A0R1WFI3_9LACO</name>
<organism evidence="1 2">
    <name type="scientific">Paucilactobacillus suebicus DSM 5007 = KCTC 3549</name>
    <dbReference type="NCBI Taxonomy" id="1423807"/>
    <lineage>
        <taxon>Bacteria</taxon>
        <taxon>Bacillati</taxon>
        <taxon>Bacillota</taxon>
        <taxon>Bacilli</taxon>
        <taxon>Lactobacillales</taxon>
        <taxon>Lactobacillaceae</taxon>
        <taxon>Paucilactobacillus</taxon>
    </lineage>
</organism>
<dbReference type="PATRIC" id="fig|1423807.3.peg.2011"/>